<dbReference type="Gene3D" id="3.30.40.10">
    <property type="entry name" value="Zinc/RING finger domain, C3HC4 (zinc finger)"/>
    <property type="match status" value="1"/>
</dbReference>
<keyword evidence="8 14" id="KW-0863">Zinc-finger</keyword>
<reference evidence="17" key="1">
    <citation type="submission" date="2018-01" db="EMBL/GenBank/DDBJ databases">
        <authorList>
            <person name="Mao J.F."/>
        </authorList>
    </citation>
    <scope>NUCLEOTIDE SEQUENCE</scope>
    <source>
        <strain evidence="17">Huo1</strain>
        <tissue evidence="17">Leaf</tissue>
    </source>
</reference>
<comment type="pathway">
    <text evidence="3">Protein modification; protein ubiquitination.</text>
</comment>
<evidence type="ECO:0000256" key="1">
    <source>
        <dbReference type="ARBA" id="ARBA00000900"/>
    </source>
</evidence>
<organism evidence="17">
    <name type="scientific">Salvia splendens</name>
    <name type="common">Scarlet sage</name>
    <dbReference type="NCBI Taxonomy" id="180675"/>
    <lineage>
        <taxon>Eukaryota</taxon>
        <taxon>Viridiplantae</taxon>
        <taxon>Streptophyta</taxon>
        <taxon>Embryophyta</taxon>
        <taxon>Tracheophyta</taxon>
        <taxon>Spermatophyta</taxon>
        <taxon>Magnoliopsida</taxon>
        <taxon>eudicotyledons</taxon>
        <taxon>Gunneridae</taxon>
        <taxon>Pentapetalae</taxon>
        <taxon>asterids</taxon>
        <taxon>lamiids</taxon>
        <taxon>Lamiales</taxon>
        <taxon>Lamiaceae</taxon>
        <taxon>Nepetoideae</taxon>
        <taxon>Mentheae</taxon>
        <taxon>Salviinae</taxon>
        <taxon>Salvia</taxon>
        <taxon>Salvia subgen. Calosphace</taxon>
        <taxon>core Calosphace</taxon>
    </lineage>
</organism>
<feature type="compositionally biased region" description="Acidic residues" evidence="15">
    <location>
        <begin position="104"/>
        <end position="135"/>
    </location>
</feature>
<evidence type="ECO:0000259" key="16">
    <source>
        <dbReference type="PROSITE" id="PS50089"/>
    </source>
</evidence>
<evidence type="ECO:0000313" key="18">
    <source>
        <dbReference type="Proteomes" id="UP000298416"/>
    </source>
</evidence>
<keyword evidence="18" id="KW-1185">Reference proteome</keyword>
<comment type="subcellular location">
    <subcellularLocation>
        <location evidence="2">Membrane</location>
        <topology evidence="2">Single-pass membrane protein</topology>
    </subcellularLocation>
</comment>
<evidence type="ECO:0000256" key="11">
    <source>
        <dbReference type="ARBA" id="ARBA00022989"/>
    </source>
</evidence>
<evidence type="ECO:0000256" key="3">
    <source>
        <dbReference type="ARBA" id="ARBA00004906"/>
    </source>
</evidence>
<evidence type="ECO:0000256" key="13">
    <source>
        <dbReference type="ARBA" id="ARBA00024209"/>
    </source>
</evidence>
<keyword evidence="11" id="KW-1133">Transmembrane helix</keyword>
<dbReference type="SUPFAM" id="SSF57850">
    <property type="entry name" value="RING/U-box"/>
    <property type="match status" value="1"/>
</dbReference>
<evidence type="ECO:0000256" key="6">
    <source>
        <dbReference type="ARBA" id="ARBA00022692"/>
    </source>
</evidence>
<evidence type="ECO:0000256" key="15">
    <source>
        <dbReference type="SAM" id="MobiDB-lite"/>
    </source>
</evidence>
<dbReference type="GO" id="GO:0061630">
    <property type="term" value="F:ubiquitin protein ligase activity"/>
    <property type="evidence" value="ECO:0007669"/>
    <property type="project" value="UniProtKB-EC"/>
</dbReference>
<keyword evidence="12" id="KW-0472">Membrane</keyword>
<dbReference type="PANTHER" id="PTHR47035">
    <property type="entry name" value="OS11G0150450 PROTEIN"/>
    <property type="match status" value="1"/>
</dbReference>
<proteinExistence type="inferred from homology"/>
<evidence type="ECO:0000256" key="9">
    <source>
        <dbReference type="ARBA" id="ARBA00022786"/>
    </source>
</evidence>
<dbReference type="PANTHER" id="PTHR47035:SF3">
    <property type="entry name" value="OS11G0150450 PROTEIN"/>
    <property type="match status" value="1"/>
</dbReference>
<sequence>MRANNSVLMSEIGDDLSRCELGLKKELREMLPVIVFNQSFSVKDTQCSVCLGEYQAEDKLQQIPSCEHTFHMDCIGLWLTTHTTCPLCRHSLLALTKPPPDTQPSDEDPETSDEEAAIDEDPQTSEPSSEGDGEGDAAIARDQDTGHGDEEGERETVK</sequence>
<dbReference type="EMBL" id="PNBA02000001">
    <property type="protein sequence ID" value="KAG6435216.1"/>
    <property type="molecule type" value="Genomic_DNA"/>
</dbReference>
<dbReference type="GO" id="GO:0016020">
    <property type="term" value="C:membrane"/>
    <property type="evidence" value="ECO:0007669"/>
    <property type="project" value="UniProtKB-SubCell"/>
</dbReference>
<dbReference type="CDD" id="cd16461">
    <property type="entry name" value="RING-H2_EL5-like"/>
    <property type="match status" value="1"/>
</dbReference>
<dbReference type="SMART" id="SM00184">
    <property type="entry name" value="RING"/>
    <property type="match status" value="1"/>
</dbReference>
<dbReference type="InterPro" id="IPR001841">
    <property type="entry name" value="Znf_RING"/>
</dbReference>
<keyword evidence="6" id="KW-0812">Transmembrane</keyword>
<comment type="catalytic activity">
    <reaction evidence="1">
        <text>S-ubiquitinyl-[E2 ubiquitin-conjugating enzyme]-L-cysteine + [acceptor protein]-L-lysine = [E2 ubiquitin-conjugating enzyme]-L-cysteine + N(6)-ubiquitinyl-[acceptor protein]-L-lysine.</text>
        <dbReference type="EC" id="2.3.2.27"/>
    </reaction>
</comment>
<dbReference type="InterPro" id="IPR013083">
    <property type="entry name" value="Znf_RING/FYVE/PHD"/>
</dbReference>
<evidence type="ECO:0000313" key="17">
    <source>
        <dbReference type="EMBL" id="KAG6435216.1"/>
    </source>
</evidence>
<dbReference type="InterPro" id="IPR053070">
    <property type="entry name" value="RING-type_E3_ubiquitin-ligase"/>
</dbReference>
<dbReference type="AlphaFoldDB" id="A0A8X8YMM1"/>
<evidence type="ECO:0000256" key="10">
    <source>
        <dbReference type="ARBA" id="ARBA00022833"/>
    </source>
</evidence>
<keyword evidence="10" id="KW-0862">Zinc</keyword>
<dbReference type="FunFam" id="3.30.40.10:FF:000503">
    <property type="entry name" value="RING-H2 finger protein ATL7"/>
    <property type="match status" value="1"/>
</dbReference>
<evidence type="ECO:0000256" key="14">
    <source>
        <dbReference type="PROSITE-ProRule" id="PRU00175"/>
    </source>
</evidence>
<dbReference type="Proteomes" id="UP000298416">
    <property type="component" value="Unassembled WGS sequence"/>
</dbReference>
<comment type="caution">
    <text evidence="17">The sequence shown here is derived from an EMBL/GenBank/DDBJ whole genome shotgun (WGS) entry which is preliminary data.</text>
</comment>
<feature type="region of interest" description="Disordered" evidence="15">
    <location>
        <begin position="94"/>
        <end position="158"/>
    </location>
</feature>
<reference evidence="17" key="2">
    <citation type="submission" date="2020-08" db="EMBL/GenBank/DDBJ databases">
        <title>Plant Genome Project.</title>
        <authorList>
            <person name="Zhang R.-G."/>
        </authorList>
    </citation>
    <scope>NUCLEOTIDE SEQUENCE</scope>
    <source>
        <strain evidence="17">Huo1</strain>
        <tissue evidence="17">Leaf</tissue>
    </source>
</reference>
<evidence type="ECO:0000256" key="12">
    <source>
        <dbReference type="ARBA" id="ARBA00023136"/>
    </source>
</evidence>
<dbReference type="Pfam" id="PF13639">
    <property type="entry name" value="zf-RING_2"/>
    <property type="match status" value="1"/>
</dbReference>
<dbReference type="GO" id="GO:0008270">
    <property type="term" value="F:zinc ion binding"/>
    <property type="evidence" value="ECO:0007669"/>
    <property type="project" value="UniProtKB-KW"/>
</dbReference>
<accession>A0A8X8YMM1</accession>
<comment type="similarity">
    <text evidence="13">Belongs to the RING-type zinc finger family. ATL subfamily.</text>
</comment>
<evidence type="ECO:0000256" key="2">
    <source>
        <dbReference type="ARBA" id="ARBA00004167"/>
    </source>
</evidence>
<keyword evidence="5" id="KW-0808">Transferase</keyword>
<dbReference type="EC" id="2.3.2.27" evidence="4"/>
<evidence type="ECO:0000256" key="8">
    <source>
        <dbReference type="ARBA" id="ARBA00022771"/>
    </source>
</evidence>
<keyword evidence="9" id="KW-0833">Ubl conjugation pathway</keyword>
<evidence type="ECO:0000256" key="5">
    <source>
        <dbReference type="ARBA" id="ARBA00022679"/>
    </source>
</evidence>
<evidence type="ECO:0000256" key="4">
    <source>
        <dbReference type="ARBA" id="ARBA00012483"/>
    </source>
</evidence>
<protein>
    <recommendedName>
        <fullName evidence="4">RING-type E3 ubiquitin transferase</fullName>
        <ecNumber evidence="4">2.3.2.27</ecNumber>
    </recommendedName>
</protein>
<feature type="domain" description="RING-type" evidence="16">
    <location>
        <begin position="47"/>
        <end position="89"/>
    </location>
</feature>
<dbReference type="PROSITE" id="PS50089">
    <property type="entry name" value="ZF_RING_2"/>
    <property type="match status" value="1"/>
</dbReference>
<feature type="compositionally biased region" description="Basic and acidic residues" evidence="15">
    <location>
        <begin position="139"/>
        <end position="158"/>
    </location>
</feature>
<keyword evidence="7" id="KW-0479">Metal-binding</keyword>
<name>A0A8X8YMM1_SALSN</name>
<evidence type="ECO:0000256" key="7">
    <source>
        <dbReference type="ARBA" id="ARBA00022723"/>
    </source>
</evidence>
<gene>
    <name evidence="17" type="ORF">SASPL_100086</name>
</gene>